<dbReference type="Proteomes" id="UP001500552">
    <property type="component" value="Unassembled WGS sequence"/>
</dbReference>
<comment type="caution">
    <text evidence="1">The sequence shown here is derived from an EMBL/GenBank/DDBJ whole genome shotgun (WGS) entry which is preliminary data.</text>
</comment>
<name>A0ABP8LSC6_9BACT</name>
<proteinExistence type="predicted"/>
<keyword evidence="2" id="KW-1185">Reference proteome</keyword>
<reference evidence="2" key="1">
    <citation type="journal article" date="2019" name="Int. J. Syst. Evol. Microbiol.">
        <title>The Global Catalogue of Microorganisms (GCM) 10K type strain sequencing project: providing services to taxonomists for standard genome sequencing and annotation.</title>
        <authorList>
            <consortium name="The Broad Institute Genomics Platform"/>
            <consortium name="The Broad Institute Genome Sequencing Center for Infectious Disease"/>
            <person name="Wu L."/>
            <person name="Ma J."/>
        </authorList>
    </citation>
    <scope>NUCLEOTIDE SEQUENCE [LARGE SCALE GENOMIC DNA]</scope>
    <source>
        <strain evidence="2">JCM 17926</strain>
    </source>
</reference>
<accession>A0ABP8LSC6</accession>
<protein>
    <submittedName>
        <fullName evidence="1">Uncharacterized protein</fullName>
    </submittedName>
</protein>
<sequence length="134" mass="14785">MESAQYIAYLLSEPRKVSCVKASEVLEVSHDEINRFLLSNDFTGKELFEAVKAGLRLEGGTSSADDSVLDKPFTDLQSTELVGFFWSGRHHRTVKGISLIALFYTDPSGLRFPVNFGCTGTGRGKASMTISSRW</sequence>
<evidence type="ECO:0000313" key="2">
    <source>
        <dbReference type="Proteomes" id="UP001500552"/>
    </source>
</evidence>
<organism evidence="1 2">
    <name type="scientific">Pontibacter saemangeumensis</name>
    <dbReference type="NCBI Taxonomy" id="1084525"/>
    <lineage>
        <taxon>Bacteria</taxon>
        <taxon>Pseudomonadati</taxon>
        <taxon>Bacteroidota</taxon>
        <taxon>Cytophagia</taxon>
        <taxon>Cytophagales</taxon>
        <taxon>Hymenobacteraceae</taxon>
        <taxon>Pontibacter</taxon>
    </lineage>
</organism>
<gene>
    <name evidence="1" type="ORF">GCM10023188_27650</name>
</gene>
<evidence type="ECO:0000313" key="1">
    <source>
        <dbReference type="EMBL" id="GAA4435592.1"/>
    </source>
</evidence>
<dbReference type="EMBL" id="BAABHC010000016">
    <property type="protein sequence ID" value="GAA4435592.1"/>
    <property type="molecule type" value="Genomic_DNA"/>
</dbReference>